<dbReference type="InterPro" id="IPR036412">
    <property type="entry name" value="HAD-like_sf"/>
</dbReference>
<dbReference type="Proteomes" id="UP000626109">
    <property type="component" value="Unassembled WGS sequence"/>
</dbReference>
<proteinExistence type="predicted"/>
<organism evidence="1 2">
    <name type="scientific">Polarella glacialis</name>
    <name type="common">Dinoflagellate</name>
    <dbReference type="NCBI Taxonomy" id="89957"/>
    <lineage>
        <taxon>Eukaryota</taxon>
        <taxon>Sar</taxon>
        <taxon>Alveolata</taxon>
        <taxon>Dinophyceae</taxon>
        <taxon>Suessiales</taxon>
        <taxon>Suessiaceae</taxon>
        <taxon>Polarella</taxon>
    </lineage>
</organism>
<dbReference type="SUPFAM" id="SSF56784">
    <property type="entry name" value="HAD-like"/>
    <property type="match status" value="1"/>
</dbReference>
<dbReference type="Pfam" id="PF13419">
    <property type="entry name" value="HAD_2"/>
    <property type="match status" value="1"/>
</dbReference>
<accession>A0A813M6X2</accession>
<comment type="caution">
    <text evidence="1">The sequence shown here is derived from an EMBL/GenBank/DDBJ whole genome shotgun (WGS) entry which is preliminary data.</text>
</comment>
<dbReference type="InterPro" id="IPR041492">
    <property type="entry name" value="HAD_2"/>
</dbReference>
<sequence length="119" mass="13013">MAIRSASQGSVAAVIFDCDGTLVDTETLYFHSFNRVIAQLRGDAPGMPPALDGEVWGRDCSGRGLEKDARYGVENFDCKGASAETFLENWKRDFAESIAEFGSIVLLVFVIAAYRSRPL</sequence>
<dbReference type="AlphaFoldDB" id="A0A813M6X2"/>
<dbReference type="InterPro" id="IPR023214">
    <property type="entry name" value="HAD_sf"/>
</dbReference>
<protein>
    <submittedName>
        <fullName evidence="1">Uncharacterized protein</fullName>
    </submittedName>
</protein>
<dbReference type="Gene3D" id="3.40.50.1000">
    <property type="entry name" value="HAD superfamily/HAD-like"/>
    <property type="match status" value="1"/>
</dbReference>
<name>A0A813M6X2_POLGL</name>
<dbReference type="Gene3D" id="1.10.150.240">
    <property type="entry name" value="Putative phosphatase, domain 2"/>
    <property type="match status" value="1"/>
</dbReference>
<dbReference type="InterPro" id="IPR023198">
    <property type="entry name" value="PGP-like_dom2"/>
</dbReference>
<gene>
    <name evidence="1" type="ORF">PGLA2088_LOCUS50960</name>
</gene>
<evidence type="ECO:0000313" key="2">
    <source>
        <dbReference type="Proteomes" id="UP000626109"/>
    </source>
</evidence>
<evidence type="ECO:0000313" key="1">
    <source>
        <dbReference type="EMBL" id="CAE8742418.1"/>
    </source>
</evidence>
<reference evidence="1" key="1">
    <citation type="submission" date="2021-02" db="EMBL/GenBank/DDBJ databases">
        <authorList>
            <person name="Dougan E. K."/>
            <person name="Rhodes N."/>
            <person name="Thang M."/>
            <person name="Chan C."/>
        </authorList>
    </citation>
    <scope>NUCLEOTIDE SEQUENCE</scope>
</reference>
<dbReference type="EMBL" id="CAJNNW010037505">
    <property type="protein sequence ID" value="CAE8742418.1"/>
    <property type="molecule type" value="Genomic_DNA"/>
</dbReference>